<name>A0A9P4Y865_CRYP1</name>
<dbReference type="EMBL" id="MU032345">
    <property type="protein sequence ID" value="KAF3768235.1"/>
    <property type="molecule type" value="Genomic_DNA"/>
</dbReference>
<dbReference type="OrthoDB" id="4359659at2759"/>
<feature type="region of interest" description="Disordered" evidence="1">
    <location>
        <begin position="80"/>
        <end position="158"/>
    </location>
</feature>
<dbReference type="RefSeq" id="XP_040779196.1">
    <property type="nucleotide sequence ID" value="XM_040925865.1"/>
</dbReference>
<gene>
    <name evidence="2" type="ORF">M406DRAFT_75499</name>
</gene>
<dbReference type="Pfam" id="PF12511">
    <property type="entry name" value="DUF3716"/>
    <property type="match status" value="1"/>
</dbReference>
<dbReference type="Proteomes" id="UP000803844">
    <property type="component" value="Unassembled WGS sequence"/>
</dbReference>
<feature type="compositionally biased region" description="Low complexity" evidence="1">
    <location>
        <begin position="87"/>
        <end position="101"/>
    </location>
</feature>
<accession>A0A9P4Y865</accession>
<protein>
    <submittedName>
        <fullName evidence="2">Uncharacterized protein</fullName>
    </submittedName>
</protein>
<feature type="compositionally biased region" description="Basic residues" evidence="1">
    <location>
        <begin position="124"/>
        <end position="134"/>
    </location>
</feature>
<reference evidence="2" key="1">
    <citation type="journal article" date="2020" name="Phytopathology">
        <title>Genome sequence of the chestnut blight fungus Cryphonectria parasitica EP155: A fundamental resource for an archetypical invasive plant pathogen.</title>
        <authorList>
            <person name="Crouch J.A."/>
            <person name="Dawe A."/>
            <person name="Aerts A."/>
            <person name="Barry K."/>
            <person name="Churchill A.C.L."/>
            <person name="Grimwood J."/>
            <person name="Hillman B."/>
            <person name="Milgroom M.G."/>
            <person name="Pangilinan J."/>
            <person name="Smith M."/>
            <person name="Salamov A."/>
            <person name="Schmutz J."/>
            <person name="Yadav J."/>
            <person name="Grigoriev I.V."/>
            <person name="Nuss D."/>
        </authorList>
    </citation>
    <scope>NUCLEOTIDE SEQUENCE</scope>
    <source>
        <strain evidence="2">EP155</strain>
    </source>
</reference>
<evidence type="ECO:0000313" key="2">
    <source>
        <dbReference type="EMBL" id="KAF3768235.1"/>
    </source>
</evidence>
<feature type="compositionally biased region" description="Basic and acidic residues" evidence="1">
    <location>
        <begin position="102"/>
        <end position="114"/>
    </location>
</feature>
<comment type="caution">
    <text evidence="2">The sequence shown here is derived from an EMBL/GenBank/DDBJ whole genome shotgun (WGS) entry which is preliminary data.</text>
</comment>
<evidence type="ECO:0000256" key="1">
    <source>
        <dbReference type="SAM" id="MobiDB-lite"/>
    </source>
</evidence>
<dbReference type="InterPro" id="IPR022190">
    <property type="entry name" value="DUF3716"/>
</dbReference>
<proteinExistence type="predicted"/>
<organism evidence="2 3">
    <name type="scientific">Cryphonectria parasitica (strain ATCC 38755 / EP155)</name>
    <dbReference type="NCBI Taxonomy" id="660469"/>
    <lineage>
        <taxon>Eukaryota</taxon>
        <taxon>Fungi</taxon>
        <taxon>Dikarya</taxon>
        <taxon>Ascomycota</taxon>
        <taxon>Pezizomycotina</taxon>
        <taxon>Sordariomycetes</taxon>
        <taxon>Sordariomycetidae</taxon>
        <taxon>Diaporthales</taxon>
        <taxon>Cryphonectriaceae</taxon>
        <taxon>Cryphonectria-Endothia species complex</taxon>
        <taxon>Cryphonectria</taxon>
    </lineage>
</organism>
<dbReference type="AlphaFoldDB" id="A0A9P4Y865"/>
<sequence length="158" mass="19028">MEEHIKRMDFMFGEFHAAVTYLSQPCQNDRGSKQQKCNHCENDDGPFQECVVLADQYQDRCANCIMNKRRDCSYTTSYVEPDDAEYQPSPSQRRQQRLQRQQLERPQRQQRLTDYDDQQSQLLQRRRQRLRRRQSERSQLQQRTDYGTEGNPIDLTDD</sequence>
<dbReference type="GeneID" id="63842994"/>
<keyword evidence="3" id="KW-1185">Reference proteome</keyword>
<evidence type="ECO:0000313" key="3">
    <source>
        <dbReference type="Proteomes" id="UP000803844"/>
    </source>
</evidence>